<proteinExistence type="predicted"/>
<evidence type="ECO:0000313" key="2">
    <source>
        <dbReference type="Proteomes" id="UP000179221"/>
    </source>
</evidence>
<accession>A0A1F7YJK9</accession>
<comment type="caution">
    <text evidence="1">The sequence shown here is derived from an EMBL/GenBank/DDBJ whole genome shotgun (WGS) entry which is preliminary data.</text>
</comment>
<dbReference type="Proteomes" id="UP000179221">
    <property type="component" value="Unassembled WGS sequence"/>
</dbReference>
<dbReference type="AlphaFoldDB" id="A0A1F7YJK9"/>
<gene>
    <name evidence="1" type="ORF">A2628_01925</name>
</gene>
<organism evidence="1 2">
    <name type="scientific">Candidatus Woesebacteria bacterium RIFCSPHIGHO2_01_FULL_40_22</name>
    <dbReference type="NCBI Taxonomy" id="1802499"/>
    <lineage>
        <taxon>Bacteria</taxon>
        <taxon>Candidatus Woeseibacteriota</taxon>
    </lineage>
</organism>
<protein>
    <submittedName>
        <fullName evidence="1">Uncharacterized protein</fullName>
    </submittedName>
</protein>
<sequence length="77" mass="8479">MGLKHEALDTLNKMGISVLRQGEFYIENPGNITLGTFTINEPEKKVVLKPIVRIGWGGTYFAKDPEKEDPGKTSAST</sequence>
<dbReference type="EMBL" id="MGGL01000004">
    <property type="protein sequence ID" value="OGM27526.1"/>
    <property type="molecule type" value="Genomic_DNA"/>
</dbReference>
<reference evidence="1 2" key="1">
    <citation type="journal article" date="2016" name="Nat. Commun.">
        <title>Thousands of microbial genomes shed light on interconnected biogeochemical processes in an aquifer system.</title>
        <authorList>
            <person name="Anantharaman K."/>
            <person name="Brown C.T."/>
            <person name="Hug L.A."/>
            <person name="Sharon I."/>
            <person name="Castelle C.J."/>
            <person name="Probst A.J."/>
            <person name="Thomas B.C."/>
            <person name="Singh A."/>
            <person name="Wilkins M.J."/>
            <person name="Karaoz U."/>
            <person name="Brodie E.L."/>
            <person name="Williams K.H."/>
            <person name="Hubbard S.S."/>
            <person name="Banfield J.F."/>
        </authorList>
    </citation>
    <scope>NUCLEOTIDE SEQUENCE [LARGE SCALE GENOMIC DNA]</scope>
</reference>
<evidence type="ECO:0000313" key="1">
    <source>
        <dbReference type="EMBL" id="OGM27526.1"/>
    </source>
</evidence>
<name>A0A1F7YJK9_9BACT</name>